<evidence type="ECO:0000313" key="8">
    <source>
        <dbReference type="EMBL" id="KAH9822770.1"/>
    </source>
</evidence>
<evidence type="ECO:0000313" key="9">
    <source>
        <dbReference type="Proteomes" id="UP001138500"/>
    </source>
</evidence>
<evidence type="ECO:0000256" key="3">
    <source>
        <dbReference type="ARBA" id="ARBA00022989"/>
    </source>
</evidence>
<comment type="caution">
    <text evidence="8">The sequence shown here is derived from an EMBL/GenBank/DDBJ whole genome shotgun (WGS) entry which is preliminary data.</text>
</comment>
<feature type="transmembrane region" description="Helical" evidence="6">
    <location>
        <begin position="182"/>
        <end position="201"/>
    </location>
</feature>
<keyword evidence="4 6" id="KW-0472">Membrane</keyword>
<dbReference type="GO" id="GO:0005506">
    <property type="term" value="F:iron ion binding"/>
    <property type="evidence" value="ECO:0007669"/>
    <property type="project" value="InterPro"/>
</dbReference>
<evidence type="ECO:0000256" key="5">
    <source>
        <dbReference type="SAM" id="MobiDB-lite"/>
    </source>
</evidence>
<dbReference type="GO" id="GO:0016020">
    <property type="term" value="C:membrane"/>
    <property type="evidence" value="ECO:0007669"/>
    <property type="project" value="UniProtKB-SubCell"/>
</dbReference>
<evidence type="ECO:0000256" key="6">
    <source>
        <dbReference type="SAM" id="Phobius"/>
    </source>
</evidence>
<gene>
    <name evidence="8" type="ORF">Tdes44962_MAKER04739</name>
</gene>
<keyword evidence="3 6" id="KW-1133">Transmembrane helix</keyword>
<feature type="region of interest" description="Disordered" evidence="5">
    <location>
        <begin position="1"/>
        <end position="26"/>
    </location>
</feature>
<feature type="region of interest" description="Disordered" evidence="5">
    <location>
        <begin position="396"/>
        <end position="417"/>
    </location>
</feature>
<dbReference type="PANTHER" id="PTHR11863">
    <property type="entry name" value="STEROL DESATURASE"/>
    <property type="match status" value="1"/>
</dbReference>
<dbReference type="OrthoDB" id="6354873at2759"/>
<sequence length="417" mass="47850">HIGSPQHRLGPGKKKKACAGGDSTRRRPSHARLRACAMDVVLELFDAFVLDRVYANLLPLSSAVSPFDPVSTIAASLKALVDVNATYDVAEAAAAARGPFAPSGWQYEPASSWFSVPPSEYAWLSRWDRDNVWRQCLSLYMITVLSGTVIYFFCATLSYLFVFDHDTFKHPKYLKNQIRLEIQQAVTSIPIIAVMTVPFFVAEVRGRSFIYDTVADPGFSHPMLTIFGQSWNYIQFGFFLLFTDGCIYWIHRGLHHPLIYKHLHKPHHKWIMPTPYASIAFHPLDGYAQSLPYHIFPFIFPLQKFAYVALFTFIQIWTVIIHDGEYVANSPIINGAACHTMHHLYFNYNYGQFTTLWDRLGGSYRKPNMELFIKETKMSKAEWERQTKEMETIVKEVEGEDDRSYGPPERLAKKKIQ</sequence>
<feature type="transmembrane region" description="Helical" evidence="6">
    <location>
        <begin position="139"/>
        <end position="162"/>
    </location>
</feature>
<accession>A0A9W7SLP2</accession>
<reference evidence="8 9" key="1">
    <citation type="journal article" date="2018" name="IMA Fungus">
        <title>IMA Genome-F 10: Nine draft genome sequences of Claviceps purpurea s.lat., including C. arundinis, C. humidiphila, and C. cf. spartinae, pseudomolecules for the pitch canker pathogen Fusarium circinatum, draft genome of Davidsoniella eucalypti, Grosmannia galeiformis, Quambalaria eucalypti, and Teratosphaeria destructans.</title>
        <authorList>
            <person name="Wingfield B.D."/>
            <person name="Liu M."/>
            <person name="Nguyen H.D."/>
            <person name="Lane F.A."/>
            <person name="Morgan S.W."/>
            <person name="De Vos L."/>
            <person name="Wilken P.M."/>
            <person name="Duong T.A."/>
            <person name="Aylward J."/>
            <person name="Coetzee M.P."/>
            <person name="Dadej K."/>
            <person name="De Beer Z.W."/>
            <person name="Findlay W."/>
            <person name="Havenga M."/>
            <person name="Kolarik M."/>
            <person name="Menzies J.G."/>
            <person name="Naidoo K."/>
            <person name="Pochopski O."/>
            <person name="Shoukouhi P."/>
            <person name="Santana Q.C."/>
            <person name="Seifert K.A."/>
            <person name="Soal N."/>
            <person name="Steenkamp E.T."/>
            <person name="Tatham C.T."/>
            <person name="van der Nest M.A."/>
            <person name="Wingfield M.J."/>
        </authorList>
    </citation>
    <scope>NUCLEOTIDE SEQUENCE [LARGE SCALE GENOMIC DNA]</scope>
    <source>
        <strain evidence="8">CMW44962</strain>
    </source>
</reference>
<reference evidence="8 9" key="2">
    <citation type="journal article" date="2021" name="Curr. Genet.">
        <title>Genetic response to nitrogen starvation in the aggressive Eucalyptus foliar pathogen Teratosphaeria destructans.</title>
        <authorList>
            <person name="Havenga M."/>
            <person name="Wingfield B.D."/>
            <person name="Wingfield M.J."/>
            <person name="Dreyer L.L."/>
            <person name="Roets F."/>
            <person name="Aylward J."/>
        </authorList>
    </citation>
    <scope>NUCLEOTIDE SEQUENCE [LARGE SCALE GENOMIC DNA]</scope>
    <source>
        <strain evidence="8">CMW44962</strain>
    </source>
</reference>
<evidence type="ECO:0000256" key="1">
    <source>
        <dbReference type="ARBA" id="ARBA00004370"/>
    </source>
</evidence>
<keyword evidence="2 6" id="KW-0812">Transmembrane</keyword>
<evidence type="ECO:0000256" key="4">
    <source>
        <dbReference type="ARBA" id="ARBA00023136"/>
    </source>
</evidence>
<keyword evidence="9" id="KW-1185">Reference proteome</keyword>
<protein>
    <submittedName>
        <fullName evidence="8">C-5 sterol desaturase</fullName>
    </submittedName>
</protein>
<evidence type="ECO:0000256" key="2">
    <source>
        <dbReference type="ARBA" id="ARBA00022692"/>
    </source>
</evidence>
<dbReference type="GO" id="GO:0016491">
    <property type="term" value="F:oxidoreductase activity"/>
    <property type="evidence" value="ECO:0007669"/>
    <property type="project" value="InterPro"/>
</dbReference>
<dbReference type="InterPro" id="IPR050307">
    <property type="entry name" value="Sterol_Desaturase_Related"/>
</dbReference>
<dbReference type="InterPro" id="IPR006694">
    <property type="entry name" value="Fatty_acid_hydroxylase"/>
</dbReference>
<dbReference type="GO" id="GO:0008610">
    <property type="term" value="P:lipid biosynthetic process"/>
    <property type="evidence" value="ECO:0007669"/>
    <property type="project" value="InterPro"/>
</dbReference>
<dbReference type="Pfam" id="PF04116">
    <property type="entry name" value="FA_hydroxylase"/>
    <property type="match status" value="1"/>
</dbReference>
<dbReference type="Proteomes" id="UP001138500">
    <property type="component" value="Unassembled WGS sequence"/>
</dbReference>
<feature type="domain" description="Fatty acid hydroxylase" evidence="7">
    <location>
        <begin position="238"/>
        <end position="362"/>
    </location>
</feature>
<proteinExistence type="predicted"/>
<feature type="transmembrane region" description="Helical" evidence="6">
    <location>
        <begin position="233"/>
        <end position="251"/>
    </location>
</feature>
<dbReference type="EMBL" id="RIBY02002212">
    <property type="protein sequence ID" value="KAH9822770.1"/>
    <property type="molecule type" value="Genomic_DNA"/>
</dbReference>
<name>A0A9W7SLP2_9PEZI</name>
<organism evidence="8 9">
    <name type="scientific">Teratosphaeria destructans</name>
    <dbReference type="NCBI Taxonomy" id="418781"/>
    <lineage>
        <taxon>Eukaryota</taxon>
        <taxon>Fungi</taxon>
        <taxon>Dikarya</taxon>
        <taxon>Ascomycota</taxon>
        <taxon>Pezizomycotina</taxon>
        <taxon>Dothideomycetes</taxon>
        <taxon>Dothideomycetidae</taxon>
        <taxon>Mycosphaerellales</taxon>
        <taxon>Teratosphaeriaceae</taxon>
        <taxon>Teratosphaeria</taxon>
    </lineage>
</organism>
<comment type="subcellular location">
    <subcellularLocation>
        <location evidence="1">Membrane</location>
    </subcellularLocation>
</comment>
<dbReference type="AlphaFoldDB" id="A0A9W7SLP2"/>
<evidence type="ECO:0000259" key="7">
    <source>
        <dbReference type="Pfam" id="PF04116"/>
    </source>
</evidence>
<feature type="non-terminal residue" evidence="8">
    <location>
        <position position="1"/>
    </location>
</feature>